<accession>A0A1L8CR99</accession>
<keyword evidence="3" id="KW-1185">Reference proteome</keyword>
<evidence type="ECO:0000313" key="3">
    <source>
        <dbReference type="Proteomes" id="UP000231632"/>
    </source>
</evidence>
<proteinExistence type="predicted"/>
<dbReference type="RefSeq" id="WP_072660744.1">
    <property type="nucleotide sequence ID" value="NZ_BDFD01000037.1"/>
</dbReference>
<dbReference type="Proteomes" id="UP000231632">
    <property type="component" value="Unassembled WGS sequence"/>
</dbReference>
<dbReference type="EMBL" id="BDFD01000037">
    <property type="protein sequence ID" value="GAV21455.1"/>
    <property type="molecule type" value="Genomic_DNA"/>
</dbReference>
<name>A0A1L8CR99_9PROT</name>
<sequence>MPRNKKRTSSNIASQAAKTLADKNSSKTAKSLAASALAQSGNKKQTGGELEDLASTVLSSSKYSDDTKALAGSVLSQSNKKR</sequence>
<evidence type="ECO:0000313" key="2">
    <source>
        <dbReference type="EMBL" id="GAV21455.1"/>
    </source>
</evidence>
<feature type="region of interest" description="Disordered" evidence="1">
    <location>
        <begin position="1"/>
        <end position="26"/>
    </location>
</feature>
<reference evidence="2 3" key="1">
    <citation type="journal article" date="2017" name="Arch. Microbiol.">
        <title>Mariprofundus micogutta sp. nov., a novel iron-oxidizing zetaproteobacterium isolated from a deep-sea hydrothermal field at the Bayonnaise knoll of the Izu-Ogasawara arc, and a description of Mariprofundales ord. nov. and Zetaproteobacteria classis nov.</title>
        <authorList>
            <person name="Makita H."/>
            <person name="Tanaka E."/>
            <person name="Mitsunobu S."/>
            <person name="Miyazaki M."/>
            <person name="Nunoura T."/>
            <person name="Uematsu K."/>
            <person name="Takaki Y."/>
            <person name="Nishi S."/>
            <person name="Shimamura S."/>
            <person name="Takai K."/>
        </authorList>
    </citation>
    <scope>NUCLEOTIDE SEQUENCE [LARGE SCALE GENOMIC DNA]</scope>
    <source>
        <strain evidence="2 3">ET2</strain>
    </source>
</reference>
<protein>
    <submittedName>
        <fullName evidence="2">Uncharacterized protein</fullName>
    </submittedName>
</protein>
<evidence type="ECO:0000256" key="1">
    <source>
        <dbReference type="SAM" id="MobiDB-lite"/>
    </source>
</evidence>
<dbReference type="AlphaFoldDB" id="A0A1L8CR99"/>
<comment type="caution">
    <text evidence="2">The sequence shown here is derived from an EMBL/GenBank/DDBJ whole genome shotgun (WGS) entry which is preliminary data.</text>
</comment>
<dbReference type="OrthoDB" id="7874037at2"/>
<organism evidence="2 3">
    <name type="scientific">Mariprofundus micogutta</name>
    <dbReference type="NCBI Taxonomy" id="1921010"/>
    <lineage>
        <taxon>Bacteria</taxon>
        <taxon>Pseudomonadati</taxon>
        <taxon>Pseudomonadota</taxon>
        <taxon>Candidatius Mariprofundia</taxon>
        <taxon>Mariprofundales</taxon>
        <taxon>Mariprofundaceae</taxon>
        <taxon>Mariprofundus</taxon>
    </lineage>
</organism>
<gene>
    <name evidence="2" type="ORF">MMIC_P2444</name>
</gene>
<feature type="region of interest" description="Disordered" evidence="1">
    <location>
        <begin position="62"/>
        <end position="82"/>
    </location>
</feature>